<dbReference type="PANTHER" id="PTHR23090:SF9">
    <property type="entry name" value="GLUTAMINE-DEPENDENT NAD(+) SYNTHETASE"/>
    <property type="match status" value="1"/>
</dbReference>
<dbReference type="Pfam" id="PF02540">
    <property type="entry name" value="NAD_synthase"/>
    <property type="match status" value="1"/>
</dbReference>
<dbReference type="EC" id="6.3.5.1" evidence="3"/>
<keyword evidence="9" id="KW-0315">Glutamine amidotransferase</keyword>
<dbReference type="GO" id="GO:0005737">
    <property type="term" value="C:cytoplasm"/>
    <property type="evidence" value="ECO:0007669"/>
    <property type="project" value="InterPro"/>
</dbReference>
<dbReference type="GO" id="GO:0000257">
    <property type="term" value="F:nitrilase activity"/>
    <property type="evidence" value="ECO:0007669"/>
    <property type="project" value="UniProtKB-ARBA"/>
</dbReference>
<dbReference type="InterPro" id="IPR036526">
    <property type="entry name" value="C-N_Hydrolase_sf"/>
</dbReference>
<dbReference type="EMBL" id="CZRL01000063">
    <property type="protein sequence ID" value="CUS51451.1"/>
    <property type="molecule type" value="Genomic_DNA"/>
</dbReference>
<keyword evidence="6" id="KW-0067">ATP-binding</keyword>
<dbReference type="NCBIfam" id="TIGR00552">
    <property type="entry name" value="nadE"/>
    <property type="match status" value="1"/>
</dbReference>
<dbReference type="Gene3D" id="3.40.50.620">
    <property type="entry name" value="HUPs"/>
    <property type="match status" value="1"/>
</dbReference>
<dbReference type="InterPro" id="IPR014445">
    <property type="entry name" value="Gln-dep_NAD_synthase"/>
</dbReference>
<evidence type="ECO:0000256" key="5">
    <source>
        <dbReference type="ARBA" id="ARBA00022741"/>
    </source>
</evidence>
<keyword evidence="9" id="KW-0808">Transferase</keyword>
<evidence type="ECO:0000256" key="2">
    <source>
        <dbReference type="ARBA" id="ARBA00007145"/>
    </source>
</evidence>
<dbReference type="Pfam" id="PF00795">
    <property type="entry name" value="CN_hydrolase"/>
    <property type="match status" value="1"/>
</dbReference>
<protein>
    <recommendedName>
        <fullName evidence="3">NAD(+) synthase (glutamine-hydrolyzing)</fullName>
        <ecNumber evidence="3">6.3.5.1</ecNumber>
    </recommendedName>
</protein>
<name>A0A161KGD1_9ZZZZ</name>
<dbReference type="FunFam" id="3.40.50.620:FF:000106">
    <property type="entry name" value="Glutamine-dependent NAD(+) synthetase"/>
    <property type="match status" value="1"/>
</dbReference>
<feature type="domain" description="CN hydrolase" evidence="8">
    <location>
        <begin position="4"/>
        <end position="250"/>
    </location>
</feature>
<dbReference type="PANTHER" id="PTHR23090">
    <property type="entry name" value="NH 3 /GLUTAMINE-DEPENDENT NAD + SYNTHETASE"/>
    <property type="match status" value="1"/>
</dbReference>
<dbReference type="GO" id="GO:0004359">
    <property type="term" value="F:glutaminase activity"/>
    <property type="evidence" value="ECO:0007669"/>
    <property type="project" value="InterPro"/>
</dbReference>
<dbReference type="GO" id="GO:0009435">
    <property type="term" value="P:NAD+ biosynthetic process"/>
    <property type="evidence" value="ECO:0007669"/>
    <property type="project" value="UniProtKB-UniPathway"/>
</dbReference>
<dbReference type="HAMAP" id="MF_02090">
    <property type="entry name" value="NadE_glutamine_dep"/>
    <property type="match status" value="1"/>
</dbReference>
<dbReference type="GO" id="GO:0016740">
    <property type="term" value="F:transferase activity"/>
    <property type="evidence" value="ECO:0007669"/>
    <property type="project" value="UniProtKB-KW"/>
</dbReference>
<proteinExistence type="inferred from homology"/>
<dbReference type="GO" id="GO:0005524">
    <property type="term" value="F:ATP binding"/>
    <property type="evidence" value="ECO:0007669"/>
    <property type="project" value="UniProtKB-KW"/>
</dbReference>
<sequence length="539" mass="58789">MKTLPIGLAQFNFHLGDIDSNVQRIISACEQARDMLGCRIVVFPELAVTGYPPEDLLFRQDFLKKAESGVAAIANAVHDVCVVVGHPCRDGGFVRNSASVIDGGEIIARYHKRELPNYSVFDEKRYFKPGDAPCVVLIDGVAAAITVCEDIWHPGPAEDSIAAGAQIILNLNASPFYVDKGAERENAVVTERAKSGRVPIVYVNLVGGQDELVFDGGSFSVNRSGEVVQRSPIFVEHLASVAYCNGDLKSVASENTAELPEAEESVYQALVTGTRDYVLKNGFQGVVLGLSGGIDSALTMAIAVDALGPERVKAILMPSRYTREISVHDARQEAMSLGVEHHTIEIESLVHAYDRELATLFEGYGPDATEENLQARIRGNLLMAISNKTGRLVLTTGNKSEMAVGYATLYGDMAGGFAVIKDVPKTFVYRLARYRNEISAVIPERVITRAPSAELAPDQKDEDSLPPYDELDPILEAYIEKDQSPAQIVSAGYDAVVVDRVIGLVNRNEYKRRQAPPGVKITQRAFGRDRRYPITSGFR</sequence>
<dbReference type="UniPathway" id="UPA00253">
    <property type="reaction ID" value="UER00334"/>
</dbReference>
<dbReference type="InterPro" id="IPR022310">
    <property type="entry name" value="NAD/GMP_synthase"/>
</dbReference>
<keyword evidence="5" id="KW-0547">Nucleotide-binding</keyword>
<evidence type="ECO:0000256" key="3">
    <source>
        <dbReference type="ARBA" id="ARBA00012743"/>
    </source>
</evidence>
<evidence type="ECO:0000313" key="9">
    <source>
        <dbReference type="EMBL" id="CUS51451.1"/>
    </source>
</evidence>
<evidence type="ECO:0000256" key="7">
    <source>
        <dbReference type="ARBA" id="ARBA00023027"/>
    </source>
</evidence>
<dbReference type="InterPro" id="IPR000132">
    <property type="entry name" value="Nitrilase/CN_hydratase_CS"/>
</dbReference>
<dbReference type="SUPFAM" id="SSF52402">
    <property type="entry name" value="Adenine nucleotide alpha hydrolases-like"/>
    <property type="match status" value="1"/>
</dbReference>
<dbReference type="InterPro" id="IPR003010">
    <property type="entry name" value="C-N_Hydrolase"/>
</dbReference>
<dbReference type="GO" id="GO:0003952">
    <property type="term" value="F:NAD+ synthase (glutamine-hydrolyzing) activity"/>
    <property type="evidence" value="ECO:0007669"/>
    <property type="project" value="UniProtKB-EC"/>
</dbReference>
<dbReference type="SUPFAM" id="SSF56317">
    <property type="entry name" value="Carbon-nitrogen hydrolase"/>
    <property type="match status" value="1"/>
</dbReference>
<dbReference type="InterPro" id="IPR014729">
    <property type="entry name" value="Rossmann-like_a/b/a_fold"/>
</dbReference>
<organism evidence="9">
    <name type="scientific">hydrothermal vent metagenome</name>
    <dbReference type="NCBI Taxonomy" id="652676"/>
    <lineage>
        <taxon>unclassified sequences</taxon>
        <taxon>metagenomes</taxon>
        <taxon>ecological metagenomes</taxon>
    </lineage>
</organism>
<dbReference type="PROSITE" id="PS00920">
    <property type="entry name" value="NITRIL_CHT_1"/>
    <property type="match status" value="1"/>
</dbReference>
<evidence type="ECO:0000256" key="1">
    <source>
        <dbReference type="ARBA" id="ARBA00005188"/>
    </source>
</evidence>
<accession>A0A161KGD1</accession>
<dbReference type="PROSITE" id="PS50263">
    <property type="entry name" value="CN_HYDROLASE"/>
    <property type="match status" value="1"/>
</dbReference>
<evidence type="ECO:0000256" key="6">
    <source>
        <dbReference type="ARBA" id="ARBA00022840"/>
    </source>
</evidence>
<dbReference type="AlphaFoldDB" id="A0A161KGD1"/>
<reference evidence="9" key="1">
    <citation type="submission" date="2015-10" db="EMBL/GenBank/DDBJ databases">
        <authorList>
            <person name="Gilbert D.G."/>
        </authorList>
    </citation>
    <scope>NUCLEOTIDE SEQUENCE</scope>
</reference>
<keyword evidence="7" id="KW-0520">NAD</keyword>
<evidence type="ECO:0000259" key="8">
    <source>
        <dbReference type="PROSITE" id="PS50263"/>
    </source>
</evidence>
<dbReference type="InterPro" id="IPR003694">
    <property type="entry name" value="NAD_synthase"/>
</dbReference>
<dbReference type="Gene3D" id="3.60.110.10">
    <property type="entry name" value="Carbon-nitrogen hydrolase"/>
    <property type="match status" value="1"/>
</dbReference>
<comment type="similarity">
    <text evidence="2">In the C-terminal section; belongs to the NAD synthetase family.</text>
</comment>
<gene>
    <name evidence="9" type="ORF">MGWOODY_XGa1067</name>
</gene>
<comment type="pathway">
    <text evidence="1">Cofactor biosynthesis; NAD(+) biosynthesis; NAD(+) from deamido-NAD(+) (L-Gln route): step 1/1.</text>
</comment>
<dbReference type="CDD" id="cd00553">
    <property type="entry name" value="NAD_synthase"/>
    <property type="match status" value="1"/>
</dbReference>
<keyword evidence="4 9" id="KW-0436">Ligase</keyword>
<evidence type="ECO:0000256" key="4">
    <source>
        <dbReference type="ARBA" id="ARBA00022598"/>
    </source>
</evidence>
<dbReference type="CDD" id="cd07570">
    <property type="entry name" value="GAT_Gln-NAD-synth"/>
    <property type="match status" value="1"/>
</dbReference>
<dbReference type="NCBIfam" id="NF010588">
    <property type="entry name" value="PRK13981.1"/>
    <property type="match status" value="1"/>
</dbReference>
<dbReference type="PIRSF" id="PIRSF006630">
    <property type="entry name" value="NADS_GAT"/>
    <property type="match status" value="1"/>
</dbReference>